<dbReference type="InterPro" id="IPR029494">
    <property type="entry name" value="DarT"/>
</dbReference>
<reference evidence="8 9" key="1">
    <citation type="submission" date="2019-10" db="EMBL/GenBank/DDBJ databases">
        <title>Genomic and transcriptomic insights into the perfect genentic adaptation of a filamentous nitrogen-fixing cyanobacterium to rice fields.</title>
        <authorList>
            <person name="Chen Z."/>
        </authorList>
    </citation>
    <scope>NUCLEOTIDE SEQUENCE [LARGE SCALE GENOMIC DNA]</scope>
    <source>
        <strain evidence="8">CCNUC1</strain>
    </source>
</reference>
<evidence type="ECO:0000256" key="6">
    <source>
        <dbReference type="PROSITE-ProRule" id="PRU01362"/>
    </source>
</evidence>
<evidence type="ECO:0000313" key="9">
    <source>
        <dbReference type="Proteomes" id="UP000326678"/>
    </source>
</evidence>
<dbReference type="GO" id="GO:0016757">
    <property type="term" value="F:glycosyltransferase activity"/>
    <property type="evidence" value="ECO:0007669"/>
    <property type="project" value="UniProtKB-KW"/>
</dbReference>
<evidence type="ECO:0000313" key="8">
    <source>
        <dbReference type="EMBL" id="QFS51012.1"/>
    </source>
</evidence>
<dbReference type="AlphaFoldDB" id="A0A5P8WEQ0"/>
<keyword evidence="9" id="KW-1185">Reference proteome</keyword>
<evidence type="ECO:0000256" key="4">
    <source>
        <dbReference type="ARBA" id="ARBA00022695"/>
    </source>
</evidence>
<dbReference type="EMBL" id="CP045227">
    <property type="protein sequence ID" value="QFS51012.1"/>
    <property type="molecule type" value="Genomic_DNA"/>
</dbReference>
<accession>A0A5P8WEQ0</accession>
<sequence length="530" mass="61024">MYLTFDMKQIDFRLSRLVHKLESQGYKVLAGRYVRYNVQQMLVKVTISELRKVDIFEEFILSTAINIVPSVTIEELANVLGIDSMLMRSVAENLQSWKFLELTSDSTLKITPFGKKIFEEEKSVLEPSYTQNIYAIADPLTNQINFDNTRLQDAPLELKSLGQFIAIDKYPDISALTIADVQNIAFDIVIREKNQKVTSYQELSPITTVRKKISIFYLLDSQDQYIIKIFSEDQELKIVSDSLTEILSAGNEQQIVWDELFRLSDAEITLADSAEDILDKISFDWVLADVCFESLYLDEETELANSSETKILPASSRYNTTDAEDIKSFVLHRRIEKLLHLTRLENLNNICRADAILSLYQLEKNNICTNPFDGRKPEGQKYKNYVNCSLTYYNFFMLYGLVHKSEEPVVLLYIKPDYLWKQGIEFCKFNAATGGGRHIAPGYHTLQTLFDDTVQDRQGLQDRNSKPINLPTCIQAEVLIRDGIPLADIMEIVIRSPRHEPNVRQAGWRGNIRVSSRDFDWHSEWIVRGS</sequence>
<name>A0A5P8WEQ0_9NOSO</name>
<comment type="caution">
    <text evidence="6">Lacks conserved residue(s) required for the propagation of feature annotation.</text>
</comment>
<protein>
    <recommendedName>
        <fullName evidence="7">DarT domain-containing protein</fullName>
    </recommendedName>
</protein>
<keyword evidence="1 6" id="KW-1277">Toxin-antitoxin system</keyword>
<evidence type="ECO:0000256" key="5">
    <source>
        <dbReference type="ARBA" id="ARBA00023125"/>
    </source>
</evidence>
<evidence type="ECO:0000259" key="7">
    <source>
        <dbReference type="PROSITE" id="PS52018"/>
    </source>
</evidence>
<feature type="domain" description="DarT" evidence="7">
    <location>
        <begin position="336"/>
        <end position="527"/>
    </location>
</feature>
<evidence type="ECO:0000256" key="1">
    <source>
        <dbReference type="ARBA" id="ARBA00022649"/>
    </source>
</evidence>
<organism evidence="8 9">
    <name type="scientific">Nostoc sphaeroides CCNUC1</name>
    <dbReference type="NCBI Taxonomy" id="2653204"/>
    <lineage>
        <taxon>Bacteria</taxon>
        <taxon>Bacillati</taxon>
        <taxon>Cyanobacteriota</taxon>
        <taxon>Cyanophyceae</taxon>
        <taxon>Nostocales</taxon>
        <taxon>Nostocaceae</taxon>
        <taxon>Nostoc</taxon>
    </lineage>
</organism>
<dbReference type="PROSITE" id="PS52018">
    <property type="entry name" value="DART"/>
    <property type="match status" value="1"/>
</dbReference>
<dbReference type="KEGG" id="nsh:GXM_08506"/>
<keyword evidence="4" id="KW-0548">Nucleotidyltransferase</keyword>
<dbReference type="Pfam" id="PF14487">
    <property type="entry name" value="DarT"/>
    <property type="match status" value="1"/>
</dbReference>
<keyword evidence="5 6" id="KW-0238">DNA-binding</keyword>
<evidence type="ECO:0000256" key="2">
    <source>
        <dbReference type="ARBA" id="ARBA00022676"/>
    </source>
</evidence>
<keyword evidence="3" id="KW-0808">Transferase</keyword>
<proteinExistence type="inferred from homology"/>
<dbReference type="RefSeq" id="WP_152591727.1">
    <property type="nucleotide sequence ID" value="NZ_CP045227.1"/>
</dbReference>
<comment type="similarity">
    <text evidence="6">Belongs to the DarT ADP-ribosyltransferase family.</text>
</comment>
<dbReference type="GO" id="GO:0016779">
    <property type="term" value="F:nucleotidyltransferase activity"/>
    <property type="evidence" value="ECO:0007669"/>
    <property type="project" value="UniProtKB-KW"/>
</dbReference>
<keyword evidence="2" id="KW-0328">Glycosyltransferase</keyword>
<dbReference type="GO" id="GO:0003677">
    <property type="term" value="F:DNA binding"/>
    <property type="evidence" value="ECO:0007669"/>
    <property type="project" value="UniProtKB-UniRule"/>
</dbReference>
<gene>
    <name evidence="8" type="ORF">GXM_08506</name>
</gene>
<evidence type="ECO:0000256" key="3">
    <source>
        <dbReference type="ARBA" id="ARBA00022679"/>
    </source>
</evidence>
<dbReference type="Proteomes" id="UP000326678">
    <property type="component" value="Chromosome Gxm2"/>
</dbReference>